<dbReference type="InterPro" id="IPR036388">
    <property type="entry name" value="WH-like_DNA-bd_sf"/>
</dbReference>
<dbReference type="GO" id="GO:0003677">
    <property type="term" value="F:DNA binding"/>
    <property type="evidence" value="ECO:0007669"/>
    <property type="project" value="UniProtKB-KW"/>
</dbReference>
<sequence>MKLSTKSRYGARILVELARHHATGIPLQVSEIARRQDIPMKYLEQLIRLLRLAGIVRSVRGPKGGHVLNVPPEEISLGRVVRLFEGQDELVECISSPETCIKATSCRFRQAWKEATDALYANLDQVKISDLMDPHSPTQK</sequence>
<protein>
    <submittedName>
        <fullName evidence="2">Transcriptional regulator, BadM/Rrf2 family</fullName>
    </submittedName>
</protein>
<organism evidence="2 3">
    <name type="scientific">Desulfoluna spongiiphila</name>
    <dbReference type="NCBI Taxonomy" id="419481"/>
    <lineage>
        <taxon>Bacteria</taxon>
        <taxon>Pseudomonadati</taxon>
        <taxon>Thermodesulfobacteriota</taxon>
        <taxon>Desulfobacteria</taxon>
        <taxon>Desulfobacterales</taxon>
        <taxon>Desulfolunaceae</taxon>
        <taxon>Desulfoluna</taxon>
    </lineage>
</organism>
<keyword evidence="1" id="KW-0238">DNA-binding</keyword>
<evidence type="ECO:0000313" key="2">
    <source>
        <dbReference type="EMBL" id="SCX79203.1"/>
    </source>
</evidence>
<dbReference type="STRING" id="419481.SAMN05216233_101318"/>
<dbReference type="EMBL" id="FMUX01000001">
    <property type="protein sequence ID" value="SCX79203.1"/>
    <property type="molecule type" value="Genomic_DNA"/>
</dbReference>
<dbReference type="NCBIfam" id="TIGR00738">
    <property type="entry name" value="rrf2_super"/>
    <property type="match status" value="1"/>
</dbReference>
<accession>A0A1G5AMU3</accession>
<evidence type="ECO:0000313" key="3">
    <source>
        <dbReference type="Proteomes" id="UP000198870"/>
    </source>
</evidence>
<dbReference type="RefSeq" id="WP_175469423.1">
    <property type="nucleotide sequence ID" value="NZ_FMUX01000001.1"/>
</dbReference>
<name>A0A1G5AMU3_9BACT</name>
<keyword evidence="3" id="KW-1185">Reference proteome</keyword>
<evidence type="ECO:0000256" key="1">
    <source>
        <dbReference type="ARBA" id="ARBA00023125"/>
    </source>
</evidence>
<proteinExistence type="predicted"/>
<dbReference type="Proteomes" id="UP000198870">
    <property type="component" value="Unassembled WGS sequence"/>
</dbReference>
<dbReference type="Pfam" id="PF02082">
    <property type="entry name" value="Rrf2"/>
    <property type="match status" value="1"/>
</dbReference>
<dbReference type="GO" id="GO:0003700">
    <property type="term" value="F:DNA-binding transcription factor activity"/>
    <property type="evidence" value="ECO:0007669"/>
    <property type="project" value="TreeGrafter"/>
</dbReference>
<dbReference type="Gene3D" id="1.10.10.10">
    <property type="entry name" value="Winged helix-like DNA-binding domain superfamily/Winged helix DNA-binding domain"/>
    <property type="match status" value="1"/>
</dbReference>
<dbReference type="AlphaFoldDB" id="A0A1G5AMU3"/>
<dbReference type="PANTHER" id="PTHR33221">
    <property type="entry name" value="WINGED HELIX-TURN-HELIX TRANSCRIPTIONAL REGULATOR, RRF2 FAMILY"/>
    <property type="match status" value="1"/>
</dbReference>
<dbReference type="PANTHER" id="PTHR33221:SF5">
    <property type="entry name" value="HTH-TYPE TRANSCRIPTIONAL REGULATOR ISCR"/>
    <property type="match status" value="1"/>
</dbReference>
<dbReference type="InterPro" id="IPR000944">
    <property type="entry name" value="Tscrpt_reg_Rrf2"/>
</dbReference>
<dbReference type="InterPro" id="IPR036390">
    <property type="entry name" value="WH_DNA-bd_sf"/>
</dbReference>
<gene>
    <name evidence="2" type="ORF">SAMN05216233_101318</name>
</gene>
<dbReference type="SUPFAM" id="SSF46785">
    <property type="entry name" value="Winged helix' DNA-binding domain"/>
    <property type="match status" value="1"/>
</dbReference>
<dbReference type="GO" id="GO:0005829">
    <property type="term" value="C:cytosol"/>
    <property type="evidence" value="ECO:0007669"/>
    <property type="project" value="TreeGrafter"/>
</dbReference>
<reference evidence="2 3" key="1">
    <citation type="submission" date="2016-10" db="EMBL/GenBank/DDBJ databases">
        <authorList>
            <person name="de Groot N.N."/>
        </authorList>
    </citation>
    <scope>NUCLEOTIDE SEQUENCE [LARGE SCALE GENOMIC DNA]</scope>
    <source>
        <strain evidence="2 3">AA1</strain>
    </source>
</reference>
<dbReference type="PROSITE" id="PS51197">
    <property type="entry name" value="HTH_RRF2_2"/>
    <property type="match status" value="1"/>
</dbReference>